<dbReference type="PANTHER" id="PTHR48235:SF1">
    <property type="entry name" value="OS01G0916700 PROTEIN"/>
    <property type="match status" value="1"/>
</dbReference>
<sequence length="145" mass="17503">MEQPSSQSHSSYQHHHLPFLHCSHHHHQHCHNHHHHHHHHHPLCTLKPQYHPHLHTNLCPLRYVLPPPIPSQTQFRNPVSAPEISNLEVLEEPQLWQEEDVEEEPVFVMTDEWMEFFAKSEEKRRLEKKQAKMLKKAEKKKKEEE</sequence>
<protein>
    <submittedName>
        <fullName evidence="2">Uncharacterized protein</fullName>
    </submittedName>
</protein>
<proteinExistence type="predicted"/>
<dbReference type="PANTHER" id="PTHR48235">
    <property type="entry name" value="OS01G0916700 PROTEIN"/>
    <property type="match status" value="1"/>
</dbReference>
<reference evidence="2 3" key="1">
    <citation type="submission" date="2017-09" db="EMBL/GenBank/DDBJ databases">
        <title>WGS assembly of Aquilegia coerulea Goldsmith.</title>
        <authorList>
            <person name="Hodges S."/>
            <person name="Kramer E."/>
            <person name="Nordborg M."/>
            <person name="Tomkins J."/>
            <person name="Borevitz J."/>
            <person name="Derieg N."/>
            <person name="Yan J."/>
            <person name="Mihaltcheva S."/>
            <person name="Hayes R.D."/>
            <person name="Rokhsar D."/>
        </authorList>
    </citation>
    <scope>NUCLEOTIDE SEQUENCE [LARGE SCALE GENOMIC DNA]</scope>
    <source>
        <strain evidence="3">cv. Goldsmith</strain>
    </source>
</reference>
<keyword evidence="3" id="KW-1185">Reference proteome</keyword>
<evidence type="ECO:0000256" key="1">
    <source>
        <dbReference type="SAM" id="MobiDB-lite"/>
    </source>
</evidence>
<evidence type="ECO:0000313" key="3">
    <source>
        <dbReference type="Proteomes" id="UP000230069"/>
    </source>
</evidence>
<feature type="region of interest" description="Disordered" evidence="1">
    <location>
        <begin position="124"/>
        <end position="145"/>
    </location>
</feature>
<dbReference type="AlphaFoldDB" id="A0A2G5CXB7"/>
<gene>
    <name evidence="2" type="ORF">AQUCO_03400060v1</name>
</gene>
<name>A0A2G5CXB7_AQUCA</name>
<organism evidence="2 3">
    <name type="scientific">Aquilegia coerulea</name>
    <name type="common">Rocky mountain columbine</name>
    <dbReference type="NCBI Taxonomy" id="218851"/>
    <lineage>
        <taxon>Eukaryota</taxon>
        <taxon>Viridiplantae</taxon>
        <taxon>Streptophyta</taxon>
        <taxon>Embryophyta</taxon>
        <taxon>Tracheophyta</taxon>
        <taxon>Spermatophyta</taxon>
        <taxon>Magnoliopsida</taxon>
        <taxon>Ranunculales</taxon>
        <taxon>Ranunculaceae</taxon>
        <taxon>Thalictroideae</taxon>
        <taxon>Aquilegia</taxon>
    </lineage>
</organism>
<dbReference type="EMBL" id="KZ305051">
    <property type="protein sequence ID" value="PIA35906.1"/>
    <property type="molecule type" value="Genomic_DNA"/>
</dbReference>
<dbReference type="OrthoDB" id="1939506at2759"/>
<dbReference type="Proteomes" id="UP000230069">
    <property type="component" value="Unassembled WGS sequence"/>
</dbReference>
<accession>A0A2G5CXB7</accession>
<dbReference type="STRING" id="218851.A0A2G5CXB7"/>
<evidence type="ECO:0000313" key="2">
    <source>
        <dbReference type="EMBL" id="PIA35906.1"/>
    </source>
</evidence>
<dbReference type="InParanoid" id="A0A2G5CXB7"/>